<dbReference type="Gene3D" id="3.30.70.660">
    <property type="entry name" value="Pseudouridine synthase I, catalytic domain, C-terminal subdomain"/>
    <property type="match status" value="1"/>
</dbReference>
<dbReference type="GO" id="GO:0160147">
    <property type="term" value="F:tRNA pseudouridine(38-40) synthase activity"/>
    <property type="evidence" value="ECO:0007669"/>
    <property type="project" value="UniProtKB-EC"/>
</dbReference>
<feature type="domain" description="Pseudouridine synthase I TruA alpha/beta" evidence="8">
    <location>
        <begin position="8"/>
        <end position="94"/>
    </location>
</feature>
<evidence type="ECO:0000256" key="7">
    <source>
        <dbReference type="RuleBase" id="RU003792"/>
    </source>
</evidence>
<dbReference type="PANTHER" id="PTHR11142:SF0">
    <property type="entry name" value="TRNA PSEUDOURIDINE SYNTHASE-LIKE 1"/>
    <property type="match status" value="1"/>
</dbReference>
<evidence type="ECO:0000256" key="2">
    <source>
        <dbReference type="ARBA" id="ARBA00022694"/>
    </source>
</evidence>
<dbReference type="eggNOG" id="COG0101">
    <property type="taxonomic scope" value="Bacteria"/>
</dbReference>
<dbReference type="GO" id="GO:0031119">
    <property type="term" value="P:tRNA pseudouridine synthesis"/>
    <property type="evidence" value="ECO:0007669"/>
    <property type="project" value="UniProtKB-UniRule"/>
</dbReference>
<dbReference type="NCBIfam" id="TIGR00071">
    <property type="entry name" value="hisT_truA"/>
    <property type="match status" value="1"/>
</dbReference>
<evidence type="ECO:0000256" key="1">
    <source>
        <dbReference type="ARBA" id="ARBA00009375"/>
    </source>
</evidence>
<dbReference type="SUPFAM" id="SSF55120">
    <property type="entry name" value="Pseudouridine synthase"/>
    <property type="match status" value="1"/>
</dbReference>
<dbReference type="FunFam" id="3.30.70.580:FF:000001">
    <property type="entry name" value="tRNA pseudouridine synthase A"/>
    <property type="match status" value="1"/>
</dbReference>
<dbReference type="AlphaFoldDB" id="E4L9Z4"/>
<gene>
    <name evidence="4 9" type="primary">truA</name>
    <name evidence="9" type="ORF">HMPREF9220_0155</name>
</gene>
<dbReference type="OrthoDB" id="9811823at2"/>
<comment type="subunit">
    <text evidence="4">Homodimer.</text>
</comment>
<evidence type="ECO:0000313" key="9">
    <source>
        <dbReference type="EMBL" id="EFR42414.1"/>
    </source>
</evidence>
<feature type="active site" description="Nucleophile" evidence="4 5">
    <location>
        <position position="52"/>
    </location>
</feature>
<protein>
    <recommendedName>
        <fullName evidence="4">tRNA pseudouridine synthase A</fullName>
        <ecNumber evidence="4">5.4.99.12</ecNumber>
    </recommendedName>
    <alternativeName>
        <fullName evidence="4">tRNA pseudouridine(38-40) synthase</fullName>
    </alternativeName>
    <alternativeName>
        <fullName evidence="4">tRNA pseudouridylate synthase I</fullName>
    </alternativeName>
    <alternativeName>
        <fullName evidence="4">tRNA-uridine isomerase I</fullName>
    </alternativeName>
</protein>
<dbReference type="Pfam" id="PF01416">
    <property type="entry name" value="PseudoU_synth_1"/>
    <property type="match status" value="2"/>
</dbReference>
<sequence>MRNIWITVSYDGTEYAGFQRQENGFTVQEALEKVLKKLTGVHTTIYFVARTDAGVHAYGQECTFYTESSIPSERFKNAMNSLLPCDIRVLKSKEMYEDFSVRKTNYGKTYAYILSEDKDINPFLRKYVWYTGRKLDLQKMKEVAKVLEGKHDFTSFRGNNSVPADPVRFINEVRIIRKNSLIFVYVTGEGFLYHMVRNMVGAFVDAGRGIMTPERIKEILKAKDRKKLGVTAPPQGLALLKVYFEPISHESINEILNTSYYPWTCL</sequence>
<evidence type="ECO:0000256" key="6">
    <source>
        <dbReference type="PIRSR" id="PIRSR001430-2"/>
    </source>
</evidence>
<feature type="domain" description="Pseudouridine synthase I TruA alpha/beta" evidence="8">
    <location>
        <begin position="144"/>
        <end position="245"/>
    </location>
</feature>
<reference evidence="9 10" key="1">
    <citation type="submission" date="2010-11" db="EMBL/GenBank/DDBJ databases">
        <authorList>
            <person name="Durkin A.S."/>
            <person name="Madupu R."/>
            <person name="Torralba M."/>
            <person name="Gillis M."/>
            <person name="Methe B."/>
            <person name="Sutton G."/>
            <person name="Nelson K.E."/>
        </authorList>
    </citation>
    <scope>NUCLEOTIDE SEQUENCE [LARGE SCALE GENOMIC DNA]</scope>
    <source>
        <strain evidence="9 10">UPII 345-E</strain>
    </source>
</reference>
<dbReference type="HAMAP" id="MF_00171">
    <property type="entry name" value="TruA"/>
    <property type="match status" value="1"/>
</dbReference>
<proteinExistence type="inferred from homology"/>
<dbReference type="PIRSF" id="PIRSF001430">
    <property type="entry name" value="tRNA_psdUrid_synth"/>
    <property type="match status" value="1"/>
</dbReference>
<dbReference type="InterPro" id="IPR020097">
    <property type="entry name" value="PsdUridine_synth_TruA_a/b_dom"/>
</dbReference>
<dbReference type="RefSeq" id="WP_007554991.1">
    <property type="nucleotide sequence ID" value="NZ_AENT01000025.1"/>
</dbReference>
<dbReference type="EMBL" id="AENT01000025">
    <property type="protein sequence ID" value="EFR42414.1"/>
    <property type="molecule type" value="Genomic_DNA"/>
</dbReference>
<dbReference type="PANTHER" id="PTHR11142">
    <property type="entry name" value="PSEUDOURIDYLATE SYNTHASE"/>
    <property type="match status" value="1"/>
</dbReference>
<dbReference type="CDD" id="cd02570">
    <property type="entry name" value="PseudoU_synth_EcTruA"/>
    <property type="match status" value="1"/>
</dbReference>
<dbReference type="InterPro" id="IPR020103">
    <property type="entry name" value="PsdUridine_synth_cat_dom_sf"/>
</dbReference>
<comment type="function">
    <text evidence="4">Formation of pseudouridine at positions 38, 39 and 40 in the anticodon stem and loop of transfer RNAs.</text>
</comment>
<keyword evidence="2 4" id="KW-0819">tRNA processing</keyword>
<name>E4L9Z4_9FIRM</name>
<dbReference type="InterPro" id="IPR001406">
    <property type="entry name" value="PsdUridine_synth_TruA"/>
</dbReference>
<comment type="caution">
    <text evidence="4">Lacks conserved residue(s) required for the propagation of feature annotation.</text>
</comment>
<dbReference type="InterPro" id="IPR020095">
    <property type="entry name" value="PsdUridine_synth_TruA_C"/>
</dbReference>
<dbReference type="EC" id="5.4.99.12" evidence="4"/>
<comment type="caution">
    <text evidence="9">The sequence shown here is derived from an EMBL/GenBank/DDBJ whole genome shotgun (WGS) entry which is preliminary data.</text>
</comment>
<dbReference type="Gene3D" id="3.30.70.580">
    <property type="entry name" value="Pseudouridine synthase I, catalytic domain, N-terminal subdomain"/>
    <property type="match status" value="1"/>
</dbReference>
<feature type="binding site" evidence="4 6">
    <location>
        <position position="110"/>
    </location>
    <ligand>
        <name>substrate</name>
    </ligand>
</feature>
<evidence type="ECO:0000256" key="4">
    <source>
        <dbReference type="HAMAP-Rule" id="MF_00171"/>
    </source>
</evidence>
<keyword evidence="3 4" id="KW-0413">Isomerase</keyword>
<evidence type="ECO:0000256" key="3">
    <source>
        <dbReference type="ARBA" id="ARBA00023235"/>
    </source>
</evidence>
<dbReference type="InterPro" id="IPR020094">
    <property type="entry name" value="TruA/RsuA/RluB/E/F_N"/>
</dbReference>
<comment type="catalytic activity">
    <reaction evidence="4 7">
        <text>uridine(38/39/40) in tRNA = pseudouridine(38/39/40) in tRNA</text>
        <dbReference type="Rhea" id="RHEA:22376"/>
        <dbReference type="Rhea" id="RHEA-COMP:10085"/>
        <dbReference type="Rhea" id="RHEA-COMP:10087"/>
        <dbReference type="ChEBI" id="CHEBI:65314"/>
        <dbReference type="ChEBI" id="CHEBI:65315"/>
        <dbReference type="EC" id="5.4.99.12"/>
    </reaction>
</comment>
<dbReference type="Proteomes" id="UP000004594">
    <property type="component" value="Unassembled WGS sequence"/>
</dbReference>
<organism evidence="9 10">
    <name type="scientific">Dialister micraerophilus UPII 345-E</name>
    <dbReference type="NCBI Taxonomy" id="910314"/>
    <lineage>
        <taxon>Bacteria</taxon>
        <taxon>Bacillati</taxon>
        <taxon>Bacillota</taxon>
        <taxon>Negativicutes</taxon>
        <taxon>Veillonellales</taxon>
        <taxon>Veillonellaceae</taxon>
        <taxon>Dialister</taxon>
    </lineage>
</organism>
<dbReference type="GO" id="GO:0003723">
    <property type="term" value="F:RNA binding"/>
    <property type="evidence" value="ECO:0007669"/>
    <property type="project" value="InterPro"/>
</dbReference>
<evidence type="ECO:0000259" key="8">
    <source>
        <dbReference type="Pfam" id="PF01416"/>
    </source>
</evidence>
<evidence type="ECO:0000313" key="10">
    <source>
        <dbReference type="Proteomes" id="UP000004594"/>
    </source>
</evidence>
<comment type="similarity">
    <text evidence="1 4 7">Belongs to the tRNA pseudouridine synthase TruA family.</text>
</comment>
<evidence type="ECO:0000256" key="5">
    <source>
        <dbReference type="PIRSR" id="PIRSR001430-1"/>
    </source>
</evidence>
<accession>E4L9Z4</accession>